<evidence type="ECO:0000313" key="2">
    <source>
        <dbReference type="EMBL" id="KFB47738.1"/>
    </source>
</evidence>
<dbReference type="EnsemblMetazoa" id="ASIC015805-RA">
    <property type="protein sequence ID" value="ASIC015805-PA"/>
    <property type="gene ID" value="ASIC015805"/>
</dbReference>
<protein>
    <submittedName>
        <fullName evidence="2 3">SH2 domain-containing protein 1A</fullName>
    </submittedName>
</protein>
<reference evidence="3" key="2">
    <citation type="submission" date="2020-05" db="UniProtKB">
        <authorList>
            <consortium name="EnsemblMetazoa"/>
        </authorList>
    </citation>
    <scope>IDENTIFICATION</scope>
</reference>
<accession>A0A084WBZ4</accession>
<dbReference type="VEuPathDB" id="VectorBase:ASIC015805"/>
<reference evidence="2 4" key="1">
    <citation type="journal article" date="2014" name="BMC Genomics">
        <title>Genome sequence of Anopheles sinensis provides insight into genetics basis of mosquito competence for malaria parasites.</title>
        <authorList>
            <person name="Zhou D."/>
            <person name="Zhang D."/>
            <person name="Ding G."/>
            <person name="Shi L."/>
            <person name="Hou Q."/>
            <person name="Ye Y."/>
            <person name="Xu Y."/>
            <person name="Zhou H."/>
            <person name="Xiong C."/>
            <person name="Li S."/>
            <person name="Yu J."/>
            <person name="Hong S."/>
            <person name="Yu X."/>
            <person name="Zou P."/>
            <person name="Chen C."/>
            <person name="Chang X."/>
            <person name="Wang W."/>
            <person name="Lv Y."/>
            <person name="Sun Y."/>
            <person name="Ma L."/>
            <person name="Shen B."/>
            <person name="Zhu C."/>
        </authorList>
    </citation>
    <scope>NUCLEOTIDE SEQUENCE [LARGE SCALE GENOMIC DNA]</scope>
</reference>
<evidence type="ECO:0000313" key="3">
    <source>
        <dbReference type="EnsemblMetazoa" id="ASIC015805-PA"/>
    </source>
</evidence>
<dbReference type="EMBL" id="ATLV01022528">
    <property type="status" value="NOT_ANNOTATED_CDS"/>
    <property type="molecule type" value="Genomic_DNA"/>
</dbReference>
<dbReference type="AlphaFoldDB" id="A0A084WBZ4"/>
<organism evidence="2">
    <name type="scientific">Anopheles sinensis</name>
    <name type="common">Mosquito</name>
    <dbReference type="NCBI Taxonomy" id="74873"/>
    <lineage>
        <taxon>Eukaryota</taxon>
        <taxon>Metazoa</taxon>
        <taxon>Ecdysozoa</taxon>
        <taxon>Arthropoda</taxon>
        <taxon>Hexapoda</taxon>
        <taxon>Insecta</taxon>
        <taxon>Pterygota</taxon>
        <taxon>Neoptera</taxon>
        <taxon>Endopterygota</taxon>
        <taxon>Diptera</taxon>
        <taxon>Nematocera</taxon>
        <taxon>Culicoidea</taxon>
        <taxon>Culicidae</taxon>
        <taxon>Anophelinae</taxon>
        <taxon>Anopheles</taxon>
    </lineage>
</organism>
<proteinExistence type="predicted"/>
<name>A0A084WBZ4_ANOSI</name>
<sequence length="66" mass="7374">MAYRNSNIWAVILSASNYGGHFCFCCPETNILFDFRSHSTTNNSWGASDGECPRRGNERNSPTPTN</sequence>
<gene>
    <name evidence="2" type="ORF">ZHAS_00015805</name>
</gene>
<evidence type="ECO:0000256" key="1">
    <source>
        <dbReference type="SAM" id="MobiDB-lite"/>
    </source>
</evidence>
<dbReference type="EMBL" id="KE525333">
    <property type="protein sequence ID" value="KFB47738.1"/>
    <property type="molecule type" value="Genomic_DNA"/>
</dbReference>
<keyword evidence="4" id="KW-1185">Reference proteome</keyword>
<dbReference type="Proteomes" id="UP000030765">
    <property type="component" value="Unassembled WGS sequence"/>
</dbReference>
<feature type="region of interest" description="Disordered" evidence="1">
    <location>
        <begin position="42"/>
        <end position="66"/>
    </location>
</feature>
<evidence type="ECO:0000313" key="4">
    <source>
        <dbReference type="Proteomes" id="UP000030765"/>
    </source>
</evidence>